<accession>A0A1M3KYT2</accession>
<gene>
    <name evidence="2" type="ORF">BGO89_06680</name>
</gene>
<dbReference type="Proteomes" id="UP000184233">
    <property type="component" value="Unassembled WGS sequence"/>
</dbReference>
<evidence type="ECO:0000313" key="3">
    <source>
        <dbReference type="Proteomes" id="UP000184233"/>
    </source>
</evidence>
<reference evidence="2 3" key="1">
    <citation type="submission" date="2016-09" db="EMBL/GenBank/DDBJ databases">
        <title>Genome-resolved meta-omics ties microbial dynamics to process performance in biotechnology for thiocyanate degradation.</title>
        <authorList>
            <person name="Kantor R.S."/>
            <person name="Huddy R.J."/>
            <person name="Iyer R."/>
            <person name="Thomas B.C."/>
            <person name="Brown C.T."/>
            <person name="Anantharaman K."/>
            <person name="Tringe S."/>
            <person name="Hettich R.L."/>
            <person name="Harrison S.T."/>
            <person name="Banfield J.F."/>
        </authorList>
    </citation>
    <scope>NUCLEOTIDE SEQUENCE [LARGE SCALE GENOMIC DNA]</scope>
    <source>
        <strain evidence="2">59-99</strain>
    </source>
</reference>
<comment type="caution">
    <text evidence="2">The sequence shown here is derived from an EMBL/GenBank/DDBJ whole genome shotgun (WGS) entry which is preliminary data.</text>
</comment>
<evidence type="ECO:0000313" key="2">
    <source>
        <dbReference type="EMBL" id="OJX57651.1"/>
    </source>
</evidence>
<dbReference type="AlphaFoldDB" id="A0A1M3KYT2"/>
<protein>
    <submittedName>
        <fullName evidence="2">Uncharacterized protein</fullName>
    </submittedName>
</protein>
<dbReference type="EMBL" id="MKVH01000021">
    <property type="protein sequence ID" value="OJX57651.1"/>
    <property type="molecule type" value="Genomic_DNA"/>
</dbReference>
<organism evidence="2 3">
    <name type="scientific">Candidatus Kapaibacterium thiocyanatum</name>
    <dbReference type="NCBI Taxonomy" id="1895771"/>
    <lineage>
        <taxon>Bacteria</taxon>
        <taxon>Pseudomonadati</taxon>
        <taxon>Candidatus Kapaibacteriota</taxon>
        <taxon>Candidatus Kapaibacteriia</taxon>
        <taxon>Candidatus Kapaibacteriales</taxon>
        <taxon>Candidatus Kapaibacteriaceae</taxon>
        <taxon>Candidatus Kapaibacterium</taxon>
    </lineage>
</organism>
<dbReference type="STRING" id="1895771.BGO89_06680"/>
<proteinExistence type="predicted"/>
<sequence length="134" mass="15327">MEGFVERLQFVVDLGFDTQLEACYLLGISGPGQLRRYFRGLGSPSYEVLASILRKGFSVDWLMEGLGSIFTPNENGETMRRRFAVQYVRQKRSLKECPEELLGLVRAEEKRVREEEEGSTASKPTTRSRSRSKE</sequence>
<evidence type="ECO:0000256" key="1">
    <source>
        <dbReference type="SAM" id="MobiDB-lite"/>
    </source>
</evidence>
<feature type="region of interest" description="Disordered" evidence="1">
    <location>
        <begin position="109"/>
        <end position="134"/>
    </location>
</feature>
<name>A0A1M3KYT2_9BACT</name>